<accession>F2C7W5</accession>
<dbReference type="EMBL" id="AFBD01000004">
    <property type="protein sequence ID" value="EGF14537.1"/>
    <property type="molecule type" value="Genomic_DNA"/>
</dbReference>
<keyword evidence="1" id="KW-0560">Oxidoreductase</keyword>
<dbReference type="AlphaFoldDB" id="F2C7W5"/>
<name>F2C7W5_STRSA</name>
<proteinExistence type="predicted"/>
<protein>
    <submittedName>
        <fullName evidence="1">D-erythrose 4-phosphate dehydrogenase</fullName>
        <ecNumber evidence="1">1.2.1.-</ecNumber>
    </submittedName>
</protein>
<evidence type="ECO:0000313" key="2">
    <source>
        <dbReference type="Proteomes" id="UP000005955"/>
    </source>
</evidence>
<dbReference type="HOGENOM" id="CLU_2541239_0_0_9"/>
<gene>
    <name evidence="1" type="primary">epd</name>
    <name evidence="1" type="ORF">HMPREF9386_1191</name>
</gene>
<reference evidence="1 2" key="1">
    <citation type="submission" date="2011-02" db="EMBL/GenBank/DDBJ databases">
        <authorList>
            <person name="Muzny D."/>
            <person name="Qin X."/>
            <person name="Deng J."/>
            <person name="Jiang H."/>
            <person name="Liu Y."/>
            <person name="Qu J."/>
            <person name="Song X.-Z."/>
            <person name="Zhang L."/>
            <person name="Thornton R."/>
            <person name="Coyle M."/>
            <person name="Francisco L."/>
            <person name="Jackson L."/>
            <person name="Javaid M."/>
            <person name="Korchina V."/>
            <person name="Kovar C."/>
            <person name="Mata R."/>
            <person name="Mathew T."/>
            <person name="Ngo R."/>
            <person name="Nguyen L."/>
            <person name="Nguyen N."/>
            <person name="Okwuonu G."/>
            <person name="Ongeri F."/>
            <person name="Pham C."/>
            <person name="Simmons D."/>
            <person name="Wilczek-Boney K."/>
            <person name="Hale W."/>
            <person name="Jakkamsetti A."/>
            <person name="Pham P."/>
            <person name="Ruth R."/>
            <person name="San Lucas F."/>
            <person name="Warren J."/>
            <person name="Zhang J."/>
            <person name="Zhao Z."/>
            <person name="Zhou C."/>
            <person name="Zhu D."/>
            <person name="Lee S."/>
            <person name="Bess C."/>
            <person name="Blankenburg K."/>
            <person name="Forbes L."/>
            <person name="Fu Q."/>
            <person name="Gubbala S."/>
            <person name="Hirani K."/>
            <person name="Jayaseelan J.C."/>
            <person name="Lara F."/>
            <person name="Munidasa M."/>
            <person name="Palculict T."/>
            <person name="Patil S."/>
            <person name="Pu L.-L."/>
            <person name="Saada N."/>
            <person name="Tang L."/>
            <person name="Weissenberger G."/>
            <person name="Zhu Y."/>
            <person name="Hemphill L."/>
            <person name="Shang Y."/>
            <person name="Youmans B."/>
            <person name="Ayvaz T."/>
            <person name="Ross M."/>
            <person name="Santibanez J."/>
            <person name="Aqrawi P."/>
            <person name="Gross S."/>
            <person name="Joshi V."/>
            <person name="Fowler G."/>
            <person name="Nazareth L."/>
            <person name="Reid J."/>
            <person name="Worley K."/>
            <person name="Petrosino J."/>
            <person name="Highlander S."/>
            <person name="Gibbs R."/>
        </authorList>
    </citation>
    <scope>NUCLEOTIDE SEQUENCE [LARGE SCALE GENOMIC DNA]</scope>
    <source>
        <strain evidence="1 2">SK330</strain>
    </source>
</reference>
<dbReference type="Proteomes" id="UP000005955">
    <property type="component" value="Unassembled WGS sequence"/>
</dbReference>
<organism evidence="1 2">
    <name type="scientific">Streptococcus sanguinis SK330</name>
    <dbReference type="NCBI Taxonomy" id="888813"/>
    <lineage>
        <taxon>Bacteria</taxon>
        <taxon>Bacillati</taxon>
        <taxon>Bacillota</taxon>
        <taxon>Bacilli</taxon>
        <taxon>Lactobacillales</taxon>
        <taxon>Streptococcaceae</taxon>
        <taxon>Streptococcus</taxon>
    </lineage>
</organism>
<evidence type="ECO:0000313" key="1">
    <source>
        <dbReference type="EMBL" id="EGF14537.1"/>
    </source>
</evidence>
<dbReference type="EC" id="1.2.1.-" evidence="1"/>
<sequence>MNHLFIIQFIIEKLLQPELLTTLSSCLEAFNNFLQVATGFLNSLEALLESVKGLIMTITVSIVFYRIHCVKKSSKVNEKNDDG</sequence>
<comment type="caution">
    <text evidence="1">The sequence shown here is derived from an EMBL/GenBank/DDBJ whole genome shotgun (WGS) entry which is preliminary data.</text>
</comment>
<dbReference type="RefSeq" id="WP_002915733.1">
    <property type="nucleotide sequence ID" value="NZ_GL878548.1"/>
</dbReference>
<dbReference type="GO" id="GO:0016491">
    <property type="term" value="F:oxidoreductase activity"/>
    <property type="evidence" value="ECO:0007669"/>
    <property type="project" value="UniProtKB-KW"/>
</dbReference>